<dbReference type="Proteomes" id="UP000295497">
    <property type="component" value="Chromosome"/>
</dbReference>
<feature type="chain" id="PRO_5021014487" description="Secreted protein" evidence="2">
    <location>
        <begin position="22"/>
        <end position="306"/>
    </location>
</feature>
<accession>A0A4P2QE72</accession>
<gene>
    <name evidence="3" type="ORF">SOCE836_001780</name>
</gene>
<sequence length="306" mass="31431">MPRRRGLFLVLSLLGPAPLSAGCARPIDAPDGTAYVLLDPAARARWTVESDGWRGAPVLPVALDAAEPALLRGPGGAEVLELRGGMLAHVRGGGGEVRWLAVGEEARDDRLTVRASEAAAAALAALVDGEITARRDGLWTLAAPDLLERGSFLEPPAGVIEALPDTRRDRAAFTPSASQDALDALAAPAAAAAGRAAGTQEPGSAEAELVGLYAAGLRTLLLDASGGFTIEDRCTGAVIATGAYSAAGDRVMLRSPGAAPIVLGRDRERLLHPDLAEFAPLAPEPSRRAEPESELIERAGAGAGEE</sequence>
<evidence type="ECO:0000256" key="2">
    <source>
        <dbReference type="SAM" id="SignalP"/>
    </source>
</evidence>
<dbReference type="RefSeq" id="WP_207217707.1">
    <property type="nucleotide sequence ID" value="NZ_CP012672.1"/>
</dbReference>
<feature type="region of interest" description="Disordered" evidence="1">
    <location>
        <begin position="281"/>
        <end position="306"/>
    </location>
</feature>
<organism evidence="3 4">
    <name type="scientific">Sorangium cellulosum</name>
    <name type="common">Polyangium cellulosum</name>
    <dbReference type="NCBI Taxonomy" id="56"/>
    <lineage>
        <taxon>Bacteria</taxon>
        <taxon>Pseudomonadati</taxon>
        <taxon>Myxococcota</taxon>
        <taxon>Polyangia</taxon>
        <taxon>Polyangiales</taxon>
        <taxon>Polyangiaceae</taxon>
        <taxon>Sorangium</taxon>
    </lineage>
</organism>
<feature type="compositionally biased region" description="Basic and acidic residues" evidence="1">
    <location>
        <begin position="285"/>
        <end position="297"/>
    </location>
</feature>
<evidence type="ECO:0000256" key="1">
    <source>
        <dbReference type="SAM" id="MobiDB-lite"/>
    </source>
</evidence>
<dbReference type="PROSITE" id="PS51257">
    <property type="entry name" value="PROKAR_LIPOPROTEIN"/>
    <property type="match status" value="1"/>
</dbReference>
<dbReference type="AlphaFoldDB" id="A0A4P2QE72"/>
<proteinExistence type="predicted"/>
<evidence type="ECO:0008006" key="5">
    <source>
        <dbReference type="Google" id="ProtNLM"/>
    </source>
</evidence>
<protein>
    <recommendedName>
        <fullName evidence="5">Secreted protein</fullName>
    </recommendedName>
</protein>
<evidence type="ECO:0000313" key="4">
    <source>
        <dbReference type="Proteomes" id="UP000295497"/>
    </source>
</evidence>
<name>A0A4P2QE72_SORCE</name>
<keyword evidence="2" id="KW-0732">Signal</keyword>
<feature type="signal peptide" evidence="2">
    <location>
        <begin position="1"/>
        <end position="21"/>
    </location>
</feature>
<dbReference type="EMBL" id="CP012672">
    <property type="protein sequence ID" value="AUX28110.1"/>
    <property type="molecule type" value="Genomic_DNA"/>
</dbReference>
<evidence type="ECO:0000313" key="3">
    <source>
        <dbReference type="EMBL" id="AUX28110.1"/>
    </source>
</evidence>
<reference evidence="3 4" key="1">
    <citation type="submission" date="2015-09" db="EMBL/GenBank/DDBJ databases">
        <title>Sorangium comparison.</title>
        <authorList>
            <person name="Zaburannyi N."/>
            <person name="Bunk B."/>
            <person name="Overmann J."/>
            <person name="Mueller R."/>
        </authorList>
    </citation>
    <scope>NUCLEOTIDE SEQUENCE [LARGE SCALE GENOMIC DNA]</scope>
    <source>
        <strain evidence="3 4">So ce836</strain>
    </source>
</reference>